<evidence type="ECO:0000256" key="3">
    <source>
        <dbReference type="ARBA" id="ARBA00023268"/>
    </source>
</evidence>
<reference evidence="5" key="1">
    <citation type="journal article" date="2014" name="Science">
        <title>Ancient hybridizations among the ancestral genomes of bread wheat.</title>
        <authorList>
            <consortium name="International Wheat Genome Sequencing Consortium,"/>
            <person name="Marcussen T."/>
            <person name="Sandve S.R."/>
            <person name="Heier L."/>
            <person name="Spannagl M."/>
            <person name="Pfeifer M."/>
            <person name="Jakobsen K.S."/>
            <person name="Wulff B.B."/>
            <person name="Steuernagel B."/>
            <person name="Mayer K.F."/>
            <person name="Olsen O.A."/>
        </authorList>
    </citation>
    <scope>NUCLEOTIDE SEQUENCE [LARGE SCALE GENOMIC DNA]</scope>
    <source>
        <strain evidence="5">cv. AL8/78</strain>
    </source>
</reference>
<reference evidence="4" key="3">
    <citation type="journal article" date="2017" name="Nature">
        <title>Genome sequence of the progenitor of the wheat D genome Aegilops tauschii.</title>
        <authorList>
            <person name="Luo M.C."/>
            <person name="Gu Y.Q."/>
            <person name="Puiu D."/>
            <person name="Wang H."/>
            <person name="Twardziok S.O."/>
            <person name="Deal K.R."/>
            <person name="Huo N."/>
            <person name="Zhu T."/>
            <person name="Wang L."/>
            <person name="Wang Y."/>
            <person name="McGuire P.E."/>
            <person name="Liu S."/>
            <person name="Long H."/>
            <person name="Ramasamy R.K."/>
            <person name="Rodriguez J.C."/>
            <person name="Van S.L."/>
            <person name="Yuan L."/>
            <person name="Wang Z."/>
            <person name="Xia Z."/>
            <person name="Xiao L."/>
            <person name="Anderson O.D."/>
            <person name="Ouyang S."/>
            <person name="Liang Y."/>
            <person name="Zimin A.V."/>
            <person name="Pertea G."/>
            <person name="Qi P."/>
            <person name="Bennetzen J.L."/>
            <person name="Dai X."/>
            <person name="Dawson M.W."/>
            <person name="Muller H.G."/>
            <person name="Kugler K."/>
            <person name="Rivarola-Duarte L."/>
            <person name="Spannagl M."/>
            <person name="Mayer K.F.X."/>
            <person name="Lu F.H."/>
            <person name="Bevan M.W."/>
            <person name="Leroy P."/>
            <person name="Li P."/>
            <person name="You F.M."/>
            <person name="Sun Q."/>
            <person name="Liu Z."/>
            <person name="Lyons E."/>
            <person name="Wicker T."/>
            <person name="Salzberg S.L."/>
            <person name="Devos K.M."/>
            <person name="Dvorak J."/>
        </authorList>
    </citation>
    <scope>NUCLEOTIDE SEQUENCE [LARGE SCALE GENOMIC DNA]</scope>
    <source>
        <strain evidence="4">cv. AL8/78</strain>
    </source>
</reference>
<dbReference type="PANTHER" id="PTHR23309">
    <property type="entry name" value="3-HYDROXYACYL-COA DEHYROGENASE"/>
    <property type="match status" value="1"/>
</dbReference>
<dbReference type="EnsemblPlants" id="AET1Gv20252000.35">
    <property type="protein sequence ID" value="AET1Gv20252000.35"/>
    <property type="gene ID" value="AET1Gv20252000"/>
</dbReference>
<organism evidence="4 5">
    <name type="scientific">Aegilops tauschii subsp. strangulata</name>
    <name type="common">Goatgrass</name>
    <dbReference type="NCBI Taxonomy" id="200361"/>
    <lineage>
        <taxon>Eukaryota</taxon>
        <taxon>Viridiplantae</taxon>
        <taxon>Streptophyta</taxon>
        <taxon>Embryophyta</taxon>
        <taxon>Tracheophyta</taxon>
        <taxon>Spermatophyta</taxon>
        <taxon>Magnoliopsida</taxon>
        <taxon>Liliopsida</taxon>
        <taxon>Poales</taxon>
        <taxon>Poaceae</taxon>
        <taxon>BOP clade</taxon>
        <taxon>Pooideae</taxon>
        <taxon>Triticodae</taxon>
        <taxon>Triticeae</taxon>
        <taxon>Triticinae</taxon>
        <taxon>Aegilops</taxon>
    </lineage>
</organism>
<sequence length="98" mass="10933">MMMLSKPIKAEEAHELGLVDAVVSPNDLLNDARRWALDICESKRPWVRALYKTDKLESPEVAREILNSARVQSRKQAANLQHPLVCIDAVEEGIVSGP</sequence>
<dbReference type="Proteomes" id="UP000015105">
    <property type="component" value="Chromosome 1D"/>
</dbReference>
<evidence type="ECO:0000256" key="1">
    <source>
        <dbReference type="ARBA" id="ARBA00023235"/>
    </source>
</evidence>
<dbReference type="GO" id="GO:0005777">
    <property type="term" value="C:peroxisome"/>
    <property type="evidence" value="ECO:0007669"/>
    <property type="project" value="TreeGrafter"/>
</dbReference>
<keyword evidence="2" id="KW-0456">Lyase</keyword>
<dbReference type="GO" id="GO:0016853">
    <property type="term" value="F:isomerase activity"/>
    <property type="evidence" value="ECO:0007669"/>
    <property type="project" value="UniProtKB-KW"/>
</dbReference>
<dbReference type="Pfam" id="PF00378">
    <property type="entry name" value="ECH_1"/>
    <property type="match status" value="1"/>
</dbReference>
<evidence type="ECO:0000313" key="5">
    <source>
        <dbReference type="Proteomes" id="UP000015105"/>
    </source>
</evidence>
<reference evidence="4" key="4">
    <citation type="submission" date="2019-03" db="UniProtKB">
        <authorList>
            <consortium name="EnsemblPlants"/>
        </authorList>
    </citation>
    <scope>IDENTIFICATION</scope>
</reference>
<keyword evidence="1" id="KW-0413">Isomerase</keyword>
<reference evidence="5" key="2">
    <citation type="journal article" date="2017" name="Nat. Plants">
        <title>The Aegilops tauschii genome reveals multiple impacts of transposons.</title>
        <authorList>
            <person name="Zhao G."/>
            <person name="Zou C."/>
            <person name="Li K."/>
            <person name="Wang K."/>
            <person name="Li T."/>
            <person name="Gao L."/>
            <person name="Zhang X."/>
            <person name="Wang H."/>
            <person name="Yang Z."/>
            <person name="Liu X."/>
            <person name="Jiang W."/>
            <person name="Mao L."/>
            <person name="Kong X."/>
            <person name="Jiao Y."/>
            <person name="Jia J."/>
        </authorList>
    </citation>
    <scope>NUCLEOTIDE SEQUENCE [LARGE SCALE GENOMIC DNA]</scope>
    <source>
        <strain evidence="5">cv. AL8/78</strain>
    </source>
</reference>
<dbReference type="GO" id="GO:0003857">
    <property type="term" value="F:(3S)-3-hydroxyacyl-CoA dehydrogenase (NAD+) activity"/>
    <property type="evidence" value="ECO:0007669"/>
    <property type="project" value="TreeGrafter"/>
</dbReference>
<dbReference type="Gramene" id="AET1Gv20252000.35">
    <property type="protein sequence ID" value="AET1Gv20252000.35"/>
    <property type="gene ID" value="AET1Gv20252000"/>
</dbReference>
<keyword evidence="5" id="KW-1185">Reference proteome</keyword>
<dbReference type="SUPFAM" id="SSF52096">
    <property type="entry name" value="ClpP/crotonase"/>
    <property type="match status" value="1"/>
</dbReference>
<name>A0A452Y1H0_AEGTS</name>
<evidence type="ECO:0000256" key="2">
    <source>
        <dbReference type="ARBA" id="ARBA00023239"/>
    </source>
</evidence>
<reference evidence="4" key="5">
    <citation type="journal article" date="2021" name="G3 (Bethesda)">
        <title>Aegilops tauschii genome assembly Aet v5.0 features greater sequence contiguity and improved annotation.</title>
        <authorList>
            <person name="Wang L."/>
            <person name="Zhu T."/>
            <person name="Rodriguez J.C."/>
            <person name="Deal K.R."/>
            <person name="Dubcovsky J."/>
            <person name="McGuire P.E."/>
            <person name="Lux T."/>
            <person name="Spannagl M."/>
            <person name="Mayer K.F.X."/>
            <person name="Baldrich P."/>
            <person name="Meyers B.C."/>
            <person name="Huo N."/>
            <person name="Gu Y.Q."/>
            <person name="Zhou H."/>
            <person name="Devos K.M."/>
            <person name="Bennetzen J.L."/>
            <person name="Unver T."/>
            <person name="Budak H."/>
            <person name="Gulick P.J."/>
            <person name="Galiba G."/>
            <person name="Kalapos B."/>
            <person name="Nelson D.R."/>
            <person name="Li P."/>
            <person name="You F.M."/>
            <person name="Luo M.C."/>
            <person name="Dvorak J."/>
        </authorList>
    </citation>
    <scope>NUCLEOTIDE SEQUENCE [LARGE SCALE GENOMIC DNA]</scope>
    <source>
        <strain evidence="4">cv. AL8/78</strain>
    </source>
</reference>
<dbReference type="GO" id="GO:0016829">
    <property type="term" value="F:lyase activity"/>
    <property type="evidence" value="ECO:0007669"/>
    <property type="project" value="UniProtKB-KW"/>
</dbReference>
<dbReference type="PANTHER" id="PTHR23309:SF47">
    <property type="entry name" value="3-HYDROXYACYL-COA DEHYDROGENASE"/>
    <property type="match status" value="1"/>
</dbReference>
<evidence type="ECO:0000313" key="4">
    <source>
        <dbReference type="EnsemblPlants" id="AET1Gv20252000.35"/>
    </source>
</evidence>
<proteinExistence type="predicted"/>
<accession>A0A452Y1H0</accession>
<dbReference type="GO" id="GO:0006635">
    <property type="term" value="P:fatty acid beta-oxidation"/>
    <property type="evidence" value="ECO:0007669"/>
    <property type="project" value="TreeGrafter"/>
</dbReference>
<keyword evidence="3" id="KW-0511">Multifunctional enzyme</keyword>
<protein>
    <submittedName>
        <fullName evidence="4">Uncharacterized protein</fullName>
    </submittedName>
</protein>
<dbReference type="AlphaFoldDB" id="A0A452Y1H0"/>
<dbReference type="InterPro" id="IPR029045">
    <property type="entry name" value="ClpP/crotonase-like_dom_sf"/>
</dbReference>
<dbReference type="InterPro" id="IPR001753">
    <property type="entry name" value="Enoyl-CoA_hydra/iso"/>
</dbReference>
<dbReference type="Gene3D" id="3.90.226.10">
    <property type="entry name" value="2-enoyl-CoA Hydratase, Chain A, domain 1"/>
    <property type="match status" value="1"/>
</dbReference>